<dbReference type="EMBL" id="HE600919">
    <property type="protein sequence ID" value="CAR99834.1"/>
    <property type="molecule type" value="Genomic_DNA"/>
</dbReference>
<dbReference type="RefSeq" id="XP_045099395.1">
    <property type="nucleotide sequence ID" value="XM_045241825.1"/>
</dbReference>
<reference evidence="1 2" key="2">
    <citation type="journal article" date="2011" name="PLoS Genet.">
        <title>Caenorhabditis briggsae recombinant inbred line genotypes reveal inter-strain incompatibility and the evolution of recombination.</title>
        <authorList>
            <person name="Ross J.A."/>
            <person name="Koboldt D.C."/>
            <person name="Staisch J.E."/>
            <person name="Chamberlin H.M."/>
            <person name="Gupta B.P."/>
            <person name="Miller R.D."/>
            <person name="Baird S.E."/>
            <person name="Haag E.S."/>
        </authorList>
    </citation>
    <scope>NUCLEOTIDE SEQUENCE [LARGE SCALE GENOMIC DNA]</scope>
    <source>
        <strain evidence="1 2">AF16</strain>
    </source>
</reference>
<sequence>MAKKLRKMRKIDLKKLGNWLKLC</sequence>
<keyword evidence="2" id="KW-1185">Reference proteome</keyword>
<organism evidence="1 2">
    <name type="scientific">Caenorhabditis briggsae</name>
    <dbReference type="NCBI Taxonomy" id="6238"/>
    <lineage>
        <taxon>Eukaryota</taxon>
        <taxon>Metazoa</taxon>
        <taxon>Ecdysozoa</taxon>
        <taxon>Nematoda</taxon>
        <taxon>Chromadorea</taxon>
        <taxon>Rhabditida</taxon>
        <taxon>Rhabditina</taxon>
        <taxon>Rhabditomorpha</taxon>
        <taxon>Rhabditoidea</taxon>
        <taxon>Rhabditidae</taxon>
        <taxon>Peloderinae</taxon>
        <taxon>Caenorhabditis</taxon>
    </lineage>
</organism>
<dbReference type="HOGENOM" id="CLU_3423381_0_0_1"/>
<dbReference type="CTD" id="68916965"/>
<protein>
    <submittedName>
        <fullName evidence="1">Protein CBG25479</fullName>
    </submittedName>
</protein>
<accession>B6IIV4</accession>
<name>B6IIV4_CAEBR</name>
<evidence type="ECO:0000313" key="1">
    <source>
        <dbReference type="EMBL" id="CAR99834.1"/>
    </source>
</evidence>
<dbReference type="AlphaFoldDB" id="B6IIV4"/>
<dbReference type="GeneID" id="68916965"/>
<dbReference type="InParanoid" id="B6IIV4"/>
<gene>
    <name evidence="1" type="ORF">CBG25479</name>
    <name evidence="1" type="ORF">CBG_25479</name>
</gene>
<evidence type="ECO:0000313" key="2">
    <source>
        <dbReference type="Proteomes" id="UP000008549"/>
    </source>
</evidence>
<proteinExistence type="predicted"/>
<reference evidence="1 2" key="1">
    <citation type="journal article" date="2003" name="PLoS Biol.">
        <title>The genome sequence of Caenorhabditis briggsae: a platform for comparative genomics.</title>
        <authorList>
            <person name="Stein L.D."/>
            <person name="Bao Z."/>
            <person name="Blasiar D."/>
            <person name="Blumenthal T."/>
            <person name="Brent M.R."/>
            <person name="Chen N."/>
            <person name="Chinwalla A."/>
            <person name="Clarke L."/>
            <person name="Clee C."/>
            <person name="Coghlan A."/>
            <person name="Coulson A."/>
            <person name="D'Eustachio P."/>
            <person name="Fitch D.H."/>
            <person name="Fulton L.A."/>
            <person name="Fulton R.E."/>
            <person name="Griffiths-Jones S."/>
            <person name="Harris T.W."/>
            <person name="Hillier L.W."/>
            <person name="Kamath R."/>
            <person name="Kuwabara P.E."/>
            <person name="Mardis E.R."/>
            <person name="Marra M.A."/>
            <person name="Miner T.L."/>
            <person name="Minx P."/>
            <person name="Mullikin J.C."/>
            <person name="Plumb R.W."/>
            <person name="Rogers J."/>
            <person name="Schein J.E."/>
            <person name="Sohrmann M."/>
            <person name="Spieth J."/>
            <person name="Stajich J.E."/>
            <person name="Wei C."/>
            <person name="Willey D."/>
            <person name="Wilson R.K."/>
            <person name="Durbin R."/>
            <person name="Waterston R.H."/>
        </authorList>
    </citation>
    <scope>NUCLEOTIDE SEQUENCE [LARGE SCALE GENOMIC DNA]</scope>
    <source>
        <strain evidence="1 2">AF16</strain>
    </source>
</reference>
<dbReference type="Proteomes" id="UP000008549">
    <property type="component" value="Unassembled WGS sequence"/>
</dbReference>
<dbReference type="KEGG" id="cbr:CBG_25479"/>